<evidence type="ECO:0000313" key="1">
    <source>
        <dbReference type="EMBL" id="QIC71840.1"/>
    </source>
</evidence>
<dbReference type="RefSeq" id="WP_163146499.1">
    <property type="nucleotide sequence ID" value="NZ_CP044456.1"/>
</dbReference>
<protein>
    <submittedName>
        <fullName evidence="1">Uncharacterized protein</fullName>
    </submittedName>
</protein>
<sequence>MKKQNTVEQSSPLSQDKIKENLSSLLTGILDHTDREARKSLLYAALVKDGKIFKDPDTFFFFLTYDQKLATKAALKTVKKLTNENSEEYCHVFLNYSFYESHIERMCTDFEGNFGCADKSRTIVGRYLNYLRTGEKGEWESGEKGCYWLPTFGTQDEWFEYMKGLHFLYYGQTARYLNAYQRLIELGKEVRDRLLAEQQARKAQREQEQQQAQATNNNV</sequence>
<geneLocation type="plasmid" evidence="2">
    <name>pb18-1</name>
</geneLocation>
<dbReference type="Proteomes" id="UP000503440">
    <property type="component" value="Plasmid pB18-1"/>
</dbReference>
<keyword evidence="1" id="KW-0614">Plasmid</keyword>
<gene>
    <name evidence="1" type="ORF">FSC09_15735</name>
</gene>
<reference evidence="1 2" key="1">
    <citation type="submission" date="2019-09" db="EMBL/GenBank/DDBJ databases">
        <title>Non-baumannii Acinetobacter spp. carrying blaNDM-1 isolated in China.</title>
        <authorList>
            <person name="Cui C."/>
            <person name="Chen C."/>
            <person name="Sun J."/>
            <person name="Liu Y."/>
        </authorList>
    </citation>
    <scope>NUCLEOTIDE SEQUENCE [LARGE SCALE GENOMIC DNA]</scope>
    <source>
        <strain evidence="1 2">B18</strain>
        <plasmid evidence="2">pb18-1</plasmid>
    </source>
</reference>
<proteinExistence type="predicted"/>
<dbReference type="EMBL" id="CP044456">
    <property type="protein sequence ID" value="QIC71840.1"/>
    <property type="molecule type" value="Genomic_DNA"/>
</dbReference>
<evidence type="ECO:0000313" key="2">
    <source>
        <dbReference type="Proteomes" id="UP000503440"/>
    </source>
</evidence>
<organism evidence="1 2">
    <name type="scientific">Acinetobacter indicus</name>
    <dbReference type="NCBI Taxonomy" id="756892"/>
    <lineage>
        <taxon>Bacteria</taxon>
        <taxon>Pseudomonadati</taxon>
        <taxon>Pseudomonadota</taxon>
        <taxon>Gammaproteobacteria</taxon>
        <taxon>Moraxellales</taxon>
        <taxon>Moraxellaceae</taxon>
        <taxon>Acinetobacter</taxon>
    </lineage>
</organism>
<dbReference type="AlphaFoldDB" id="A0A6C0Y6W2"/>
<name>A0A6C0Y6W2_9GAMM</name>
<accession>A0A6C0Y6W2</accession>